<dbReference type="NCBIfam" id="TIGR02532">
    <property type="entry name" value="IV_pilin_GFxxxE"/>
    <property type="match status" value="1"/>
</dbReference>
<dbReference type="Proteomes" id="UP000809349">
    <property type="component" value="Unassembled WGS sequence"/>
</dbReference>
<proteinExistence type="predicted"/>
<organism evidence="7 8">
    <name type="scientific">Massilia soli</name>
    <dbReference type="NCBI Taxonomy" id="2792854"/>
    <lineage>
        <taxon>Bacteria</taxon>
        <taxon>Pseudomonadati</taxon>
        <taxon>Pseudomonadota</taxon>
        <taxon>Betaproteobacteria</taxon>
        <taxon>Burkholderiales</taxon>
        <taxon>Oxalobacteraceae</taxon>
        <taxon>Telluria group</taxon>
        <taxon>Massilia</taxon>
    </lineage>
</organism>
<dbReference type="InterPro" id="IPR012902">
    <property type="entry name" value="N_methyl_site"/>
</dbReference>
<name>A0ABS7SMV9_9BURK</name>
<dbReference type="PANTHER" id="PTHR30093">
    <property type="entry name" value="GENERAL SECRETION PATHWAY PROTEIN G"/>
    <property type="match status" value="1"/>
</dbReference>
<dbReference type="SUPFAM" id="SSF54523">
    <property type="entry name" value="Pili subunits"/>
    <property type="match status" value="1"/>
</dbReference>
<keyword evidence="3 6" id="KW-0812">Transmembrane</keyword>
<evidence type="ECO:0000313" key="7">
    <source>
        <dbReference type="EMBL" id="MBZ2207517.1"/>
    </source>
</evidence>
<sequence length="170" mass="17207">MKRTVQSGFTLIELIVVIVILGILAATALPKFSSLGGDARLASLQAAKGALSATAAMAKGKYLVNSTGTPLTTLNVEGASISFAANGSGYPTGNAELAKAAGLTDDYQVFGPGTNNTASYTSVVAGEVMIVPMSLKGSPAGLTCYVKYKEPVNKTDAPTLTIVATAANCE</sequence>
<keyword evidence="2" id="KW-0488">Methylation</keyword>
<evidence type="ECO:0000256" key="1">
    <source>
        <dbReference type="ARBA" id="ARBA00004167"/>
    </source>
</evidence>
<dbReference type="PANTHER" id="PTHR30093:SF44">
    <property type="entry name" value="TYPE II SECRETION SYSTEM CORE PROTEIN G"/>
    <property type="match status" value="1"/>
</dbReference>
<evidence type="ECO:0000256" key="4">
    <source>
        <dbReference type="ARBA" id="ARBA00022989"/>
    </source>
</evidence>
<dbReference type="Gene3D" id="3.30.700.10">
    <property type="entry name" value="Glycoprotein, Type 4 Pilin"/>
    <property type="match status" value="1"/>
</dbReference>
<evidence type="ECO:0000256" key="5">
    <source>
        <dbReference type="ARBA" id="ARBA00023136"/>
    </source>
</evidence>
<keyword evidence="5 6" id="KW-0472">Membrane</keyword>
<dbReference type="EMBL" id="JAFBIL020000003">
    <property type="protein sequence ID" value="MBZ2207517.1"/>
    <property type="molecule type" value="Genomic_DNA"/>
</dbReference>
<dbReference type="PROSITE" id="PS00409">
    <property type="entry name" value="PROKAR_NTER_METHYL"/>
    <property type="match status" value="1"/>
</dbReference>
<evidence type="ECO:0000256" key="6">
    <source>
        <dbReference type="SAM" id="Phobius"/>
    </source>
</evidence>
<evidence type="ECO:0000256" key="3">
    <source>
        <dbReference type="ARBA" id="ARBA00022692"/>
    </source>
</evidence>
<comment type="subcellular location">
    <subcellularLocation>
        <location evidence="1">Membrane</location>
        <topology evidence="1">Single-pass membrane protein</topology>
    </subcellularLocation>
</comment>
<keyword evidence="4 6" id="KW-1133">Transmembrane helix</keyword>
<feature type="transmembrane region" description="Helical" evidence="6">
    <location>
        <begin position="7"/>
        <end position="29"/>
    </location>
</feature>
<gene>
    <name evidence="7" type="ORF">I4X03_009625</name>
</gene>
<accession>A0ABS7SMV9</accession>
<comment type="caution">
    <text evidence="7">The sequence shown here is derived from an EMBL/GenBank/DDBJ whole genome shotgun (WGS) entry which is preliminary data.</text>
</comment>
<evidence type="ECO:0000256" key="2">
    <source>
        <dbReference type="ARBA" id="ARBA00022481"/>
    </source>
</evidence>
<dbReference type="Pfam" id="PF07963">
    <property type="entry name" value="N_methyl"/>
    <property type="match status" value="1"/>
</dbReference>
<dbReference type="InterPro" id="IPR045584">
    <property type="entry name" value="Pilin-like"/>
</dbReference>
<keyword evidence="8" id="KW-1185">Reference proteome</keyword>
<protein>
    <submittedName>
        <fullName evidence="7">Type II secretion system GspH family protein</fullName>
    </submittedName>
</protein>
<reference evidence="7 8" key="1">
    <citation type="submission" date="2021-08" db="EMBL/GenBank/DDBJ databases">
        <title>Massilia sp. R798.</title>
        <authorList>
            <person name="Baek J.H."/>
            <person name="Jung H.S."/>
            <person name="Kim K.R."/>
            <person name="Jeon C.O."/>
        </authorList>
    </citation>
    <scope>NUCLEOTIDE SEQUENCE [LARGE SCALE GENOMIC DNA]</scope>
    <source>
        <strain evidence="7 8">R798</strain>
    </source>
</reference>
<evidence type="ECO:0000313" key="8">
    <source>
        <dbReference type="Proteomes" id="UP000809349"/>
    </source>
</evidence>